<dbReference type="PROSITE" id="PS51459">
    <property type="entry name" value="FIDO"/>
    <property type="match status" value="1"/>
</dbReference>
<dbReference type="PANTHER" id="PTHR13504">
    <property type="entry name" value="FIDO DOMAIN-CONTAINING PROTEIN DDB_G0283145"/>
    <property type="match status" value="1"/>
</dbReference>
<dbReference type="InterPro" id="IPR003812">
    <property type="entry name" value="Fido"/>
</dbReference>
<organism evidence="5 6">
    <name type="scientific">Pseudoramibacter porci</name>
    <dbReference type="NCBI Taxonomy" id="2606631"/>
    <lineage>
        <taxon>Bacteria</taxon>
        <taxon>Bacillati</taxon>
        <taxon>Bacillota</taxon>
        <taxon>Clostridia</taxon>
        <taxon>Eubacteriales</taxon>
        <taxon>Eubacteriaceae</taxon>
        <taxon>Pseudoramibacter</taxon>
    </lineage>
</organism>
<dbReference type="SUPFAM" id="SSF140931">
    <property type="entry name" value="Fic-like"/>
    <property type="match status" value="1"/>
</dbReference>
<evidence type="ECO:0000256" key="3">
    <source>
        <dbReference type="PIRSR" id="PIRSR640198-2"/>
    </source>
</evidence>
<evidence type="ECO:0000256" key="2">
    <source>
        <dbReference type="PIRSR" id="PIRSR640198-1"/>
    </source>
</evidence>
<proteinExistence type="predicted"/>
<accession>A0A7X2NGD3</accession>
<feature type="binding site" evidence="3">
    <location>
        <begin position="220"/>
        <end position="227"/>
    </location>
    <ligand>
        <name>ATP</name>
        <dbReference type="ChEBI" id="CHEBI:30616"/>
    </ligand>
</feature>
<dbReference type="GO" id="GO:0005524">
    <property type="term" value="F:ATP binding"/>
    <property type="evidence" value="ECO:0007669"/>
    <property type="project" value="UniProtKB-KW"/>
</dbReference>
<gene>
    <name evidence="5" type="ORF">FYJ52_06945</name>
</gene>
<keyword evidence="1" id="KW-0547">Nucleotide-binding</keyword>
<dbReference type="PANTHER" id="PTHR13504:SF38">
    <property type="entry name" value="FIDO DOMAIN-CONTAINING PROTEIN"/>
    <property type="match status" value="1"/>
</dbReference>
<feature type="domain" description="Fido" evidence="4">
    <location>
        <begin position="134"/>
        <end position="280"/>
    </location>
</feature>
<keyword evidence="1" id="KW-0067">ATP-binding</keyword>
<dbReference type="InterPro" id="IPR040198">
    <property type="entry name" value="Fido_containing"/>
</dbReference>
<reference evidence="5 6" key="1">
    <citation type="submission" date="2019-08" db="EMBL/GenBank/DDBJ databases">
        <title>In-depth cultivation of the pig gut microbiome towards novel bacterial diversity and tailored functional studies.</title>
        <authorList>
            <person name="Wylensek D."/>
            <person name="Hitch T.C.A."/>
            <person name="Clavel T."/>
        </authorList>
    </citation>
    <scope>NUCLEOTIDE SEQUENCE [LARGE SCALE GENOMIC DNA]</scope>
    <source>
        <strain evidence="5 6">RF-744-FAT-4</strain>
    </source>
</reference>
<dbReference type="InterPro" id="IPR025758">
    <property type="entry name" value="Fic/DOC_N"/>
</dbReference>
<dbReference type="InterPro" id="IPR036597">
    <property type="entry name" value="Fido-like_dom_sf"/>
</dbReference>
<dbReference type="Pfam" id="PF13784">
    <property type="entry name" value="Fic_N"/>
    <property type="match status" value="1"/>
</dbReference>
<comment type="caution">
    <text evidence="5">The sequence shown here is derived from an EMBL/GenBank/DDBJ whole genome shotgun (WGS) entry which is preliminary data.</text>
</comment>
<feature type="binding site" evidence="1">
    <location>
        <position position="76"/>
    </location>
    <ligand>
        <name>ATP</name>
        <dbReference type="ChEBI" id="CHEBI:30616"/>
    </ligand>
</feature>
<sequence>MKSIDKILQKAPVPHIPDKLPINLTHIISDPEIVKLIGQSNNALGAYKGFLLNTANPMLLISPLISQEAVLSSKLEGTHATLDDFLNYNAGNDVPIAKDEMHEVANYRKALFIALEKMSTVNDNSDEGKRKLPLSTRLIKEIHKVLLSNVRGSTKNPGEFKRAQNYIGSRQAITFTPLPPTLTDEYMSNLEKYIHYDEIDVLLQAALIHVQFEMIHPFEDGNGRIGRLLIPLLLYYKEVLPYPTFYMSSYFESDRALYLQMLSTASRNDDFVPWIKYFLNGIIDQSQENTRKVNLLLTLYDHFKDICLTKMKSRYAINLLDFIFVQPVFKAQQVQKEIKVSNATIYNVINEFIKFGILKRGEERRNITYYCPEIIKAL</sequence>
<dbReference type="Proteomes" id="UP000461754">
    <property type="component" value="Unassembled WGS sequence"/>
</dbReference>
<dbReference type="Pfam" id="PF02661">
    <property type="entry name" value="Fic"/>
    <property type="match status" value="1"/>
</dbReference>
<feature type="binding site" evidence="1">
    <location>
        <position position="258"/>
    </location>
    <ligand>
        <name>ATP</name>
        <dbReference type="ChEBI" id="CHEBI:30616"/>
    </ligand>
</feature>
<evidence type="ECO:0000313" key="5">
    <source>
        <dbReference type="EMBL" id="MSS20131.1"/>
    </source>
</evidence>
<evidence type="ECO:0000259" key="4">
    <source>
        <dbReference type="PROSITE" id="PS51459"/>
    </source>
</evidence>
<dbReference type="PIRSF" id="PIRSF038925">
    <property type="entry name" value="AMP-prot_trans"/>
    <property type="match status" value="1"/>
</dbReference>
<evidence type="ECO:0000256" key="1">
    <source>
        <dbReference type="PIRSR" id="PIRSR038925-1"/>
    </source>
</evidence>
<feature type="binding site" evidence="1">
    <location>
        <begin position="221"/>
        <end position="227"/>
    </location>
    <ligand>
        <name>ATP</name>
        <dbReference type="ChEBI" id="CHEBI:30616"/>
    </ligand>
</feature>
<protein>
    <submittedName>
        <fullName evidence="5">Fic family protein</fullName>
    </submittedName>
</protein>
<dbReference type="AlphaFoldDB" id="A0A7X2NGD3"/>
<dbReference type="Gene3D" id="1.10.3290.10">
    <property type="entry name" value="Fido-like domain"/>
    <property type="match status" value="1"/>
</dbReference>
<evidence type="ECO:0000313" key="6">
    <source>
        <dbReference type="Proteomes" id="UP000461754"/>
    </source>
</evidence>
<dbReference type="InterPro" id="IPR026287">
    <property type="entry name" value="SoFic-like"/>
</dbReference>
<name>A0A7X2NGD3_9FIRM</name>
<feature type="binding site" evidence="1">
    <location>
        <position position="216"/>
    </location>
    <ligand>
        <name>ATP</name>
        <dbReference type="ChEBI" id="CHEBI:30616"/>
    </ligand>
</feature>
<dbReference type="RefSeq" id="WP_154576509.1">
    <property type="nucleotide sequence ID" value="NZ_VUMO01000008.1"/>
</dbReference>
<dbReference type="EMBL" id="VUMO01000008">
    <property type="protein sequence ID" value="MSS20131.1"/>
    <property type="molecule type" value="Genomic_DNA"/>
</dbReference>
<keyword evidence="6" id="KW-1185">Reference proteome</keyword>
<feature type="active site" evidence="2">
    <location>
        <position position="216"/>
    </location>
</feature>